<organism evidence="2 3">
    <name type="scientific">Dictyostelium purpureum</name>
    <name type="common">Slime mold</name>
    <dbReference type="NCBI Taxonomy" id="5786"/>
    <lineage>
        <taxon>Eukaryota</taxon>
        <taxon>Amoebozoa</taxon>
        <taxon>Evosea</taxon>
        <taxon>Eumycetozoa</taxon>
        <taxon>Dictyostelia</taxon>
        <taxon>Dictyosteliales</taxon>
        <taxon>Dictyosteliaceae</taxon>
        <taxon>Dictyostelium</taxon>
    </lineage>
</organism>
<dbReference type="OrthoDB" id="18526at2759"/>
<accession>F0ZZH2</accession>
<dbReference type="EMBL" id="GL871310">
    <property type="protein sequence ID" value="EGC30668.1"/>
    <property type="molecule type" value="Genomic_DNA"/>
</dbReference>
<evidence type="ECO:0000256" key="1">
    <source>
        <dbReference type="ARBA" id="ARBA00022679"/>
    </source>
</evidence>
<keyword evidence="3" id="KW-1185">Reference proteome</keyword>
<dbReference type="Gene3D" id="3.30.559.10">
    <property type="entry name" value="Chloramphenicol acetyltransferase-like domain"/>
    <property type="match status" value="1"/>
</dbReference>
<dbReference type="InterPro" id="IPR051283">
    <property type="entry name" value="Sec_Metabolite_Acyltrans"/>
</dbReference>
<dbReference type="KEGG" id="dpp:DICPUDRAFT_41106"/>
<proteinExistence type="predicted"/>
<dbReference type="RefSeq" id="XP_003292817.1">
    <property type="nucleotide sequence ID" value="XM_003292769.1"/>
</dbReference>
<sequence>MEKKRYLYNKQKGIIEFSNNDKNWRKVIDPNDIFRLHGFIKSSFFFKGSINVEKFIEAMDESFKDYQVLLSYIYKESEKPFIFFKAAGYEEILEIEERNGDSINNCKIEDSLPNKIKTRDTENGVKVGVFKLTLFKDGFSLGNVISHAIFDQGAVCYYFKYLSQLYNNGRGRTILAKPHFTDYSAFSIESIIFNDMNEAQLYANQIGFSYPSLHAISATTDTHPIPVYNIEFNINELENFKSSIDGKQAGISKNDIITAVFFKMFASSSQLLDSDIFSLKYACNIRKTAGLGEEALGNIYIHCCIPLKVLEIKEKSLLELAKISRKSVSKISVDHFKKDLIWYKYIQDNKIDSDGYFFPTPYTTILSNWNQFDYSQVRFNDSTPYALRTISIASKGTNFISFDINNDNKKIISTSIAVTFDNIDAIIEMGNNTNLFKIIK</sequence>
<dbReference type="GO" id="GO:0005737">
    <property type="term" value="C:cytoplasm"/>
    <property type="evidence" value="ECO:0000318"/>
    <property type="project" value="GO_Central"/>
</dbReference>
<gene>
    <name evidence="2" type="ORF">DICPUDRAFT_41106</name>
</gene>
<dbReference type="GO" id="GO:0016747">
    <property type="term" value="F:acyltransferase activity, transferring groups other than amino-acyl groups"/>
    <property type="evidence" value="ECO:0000318"/>
    <property type="project" value="GO_Central"/>
</dbReference>
<reference evidence="3" key="1">
    <citation type="journal article" date="2011" name="Genome Biol.">
        <title>Comparative genomics of the social amoebae Dictyostelium discoideum and Dictyostelium purpureum.</title>
        <authorList>
            <consortium name="US DOE Joint Genome Institute (JGI-PGF)"/>
            <person name="Sucgang R."/>
            <person name="Kuo A."/>
            <person name="Tian X."/>
            <person name="Salerno W."/>
            <person name="Parikh A."/>
            <person name="Feasley C.L."/>
            <person name="Dalin E."/>
            <person name="Tu H."/>
            <person name="Huang E."/>
            <person name="Barry K."/>
            <person name="Lindquist E."/>
            <person name="Shapiro H."/>
            <person name="Bruce D."/>
            <person name="Schmutz J."/>
            <person name="Salamov A."/>
            <person name="Fey P."/>
            <person name="Gaudet P."/>
            <person name="Anjard C."/>
            <person name="Babu M.M."/>
            <person name="Basu S."/>
            <person name="Bushmanova Y."/>
            <person name="van der Wel H."/>
            <person name="Katoh-Kurasawa M."/>
            <person name="Dinh C."/>
            <person name="Coutinho P.M."/>
            <person name="Saito T."/>
            <person name="Elias M."/>
            <person name="Schaap P."/>
            <person name="Kay R.R."/>
            <person name="Henrissat B."/>
            <person name="Eichinger L."/>
            <person name="Rivero F."/>
            <person name="Putnam N.H."/>
            <person name="West C.M."/>
            <person name="Loomis W.F."/>
            <person name="Chisholm R.L."/>
            <person name="Shaulsky G."/>
            <person name="Strassmann J.E."/>
            <person name="Queller D.C."/>
            <person name="Kuspa A."/>
            <person name="Grigoriev I.V."/>
        </authorList>
    </citation>
    <scope>NUCLEOTIDE SEQUENCE [LARGE SCALE GENOMIC DNA]</scope>
    <source>
        <strain evidence="3">QSDP1</strain>
    </source>
</reference>
<dbReference type="PANTHER" id="PTHR31896:SF64">
    <property type="entry name" value="TRICHOTHECENE 3-O-ACETYLTRANSFERASE"/>
    <property type="match status" value="1"/>
</dbReference>
<name>F0ZZH2_DICPU</name>
<dbReference type="InterPro" id="IPR023213">
    <property type="entry name" value="CAT-like_dom_sf"/>
</dbReference>
<dbReference type="AlphaFoldDB" id="F0ZZH2"/>
<protein>
    <recommendedName>
        <fullName evidence="4">Condensation domain-containing protein</fullName>
    </recommendedName>
</protein>
<keyword evidence="1" id="KW-0808">Transferase</keyword>
<evidence type="ECO:0008006" key="4">
    <source>
        <dbReference type="Google" id="ProtNLM"/>
    </source>
</evidence>
<evidence type="ECO:0000313" key="2">
    <source>
        <dbReference type="EMBL" id="EGC30668.1"/>
    </source>
</evidence>
<dbReference type="InParanoid" id="F0ZZH2"/>
<evidence type="ECO:0000313" key="3">
    <source>
        <dbReference type="Proteomes" id="UP000001064"/>
    </source>
</evidence>
<dbReference type="PANTHER" id="PTHR31896">
    <property type="entry name" value="FAMILY REGULATORY PROTEIN, PUTATIVE (AFU_ORTHOLOGUE AFUA_3G14730)-RELATED"/>
    <property type="match status" value="1"/>
</dbReference>
<dbReference type="Proteomes" id="UP000001064">
    <property type="component" value="Unassembled WGS sequence"/>
</dbReference>
<dbReference type="Pfam" id="PF02458">
    <property type="entry name" value="Transferase"/>
    <property type="match status" value="1"/>
</dbReference>
<dbReference type="GeneID" id="10508919"/>
<dbReference type="VEuPathDB" id="AmoebaDB:DICPUDRAFT_41106"/>